<evidence type="ECO:0000313" key="3">
    <source>
        <dbReference type="EMBL" id="MBC2666210.1"/>
    </source>
</evidence>
<dbReference type="Pfam" id="PF01757">
    <property type="entry name" value="Acyl_transf_3"/>
    <property type="match status" value="1"/>
</dbReference>
<feature type="transmembrane region" description="Helical" evidence="1">
    <location>
        <begin position="38"/>
        <end position="58"/>
    </location>
</feature>
<dbReference type="PANTHER" id="PTHR23028">
    <property type="entry name" value="ACETYLTRANSFERASE"/>
    <property type="match status" value="1"/>
</dbReference>
<feature type="transmembrane region" description="Helical" evidence="1">
    <location>
        <begin position="343"/>
        <end position="362"/>
    </location>
</feature>
<dbReference type="Proteomes" id="UP000566813">
    <property type="component" value="Unassembled WGS sequence"/>
</dbReference>
<sequence length="389" mass="42283">MSVFQSAPTSRLAPQDEGVRSLAADPFITAPLSTCLDLIRFFAALVVLVCHAAQARLYEGWFPDIPLAQHYAVVVFFVLSGLVITASVLRGPASFSRYAIARASRILPVSLTALAFSTLAYFVVTSLGGSAQHTDTYGKLSWAGTVLPLMFLSESPWGAGPVWNPPYWSLCYEVWYYALFGAAVFLRGPQRIGALALFALFAGPRILLMFPVWLVGVVLVLTPLARRTGPLAGAMLVAAGLTAAWLHTEWVMPGLHLIRDLAGPYRNDLSFSRFALSDLLLALAVAATFAGLRPIANRWPAIWQMLDAPARKLSGFSFTLYLFHWPLLLLAKTLGLTAGDSLPGFLIEVLSLLAACYAISFVTERQSGRVRTLLERGLAALRERRAALA</sequence>
<dbReference type="InterPro" id="IPR002656">
    <property type="entry name" value="Acyl_transf_3_dom"/>
</dbReference>
<protein>
    <submittedName>
        <fullName evidence="3">Acyltransferase</fullName>
    </submittedName>
</protein>
<keyword evidence="3" id="KW-0808">Transferase</keyword>
<organism evidence="3 4">
    <name type="scientific">Novosphingobium flavum</name>
    <dbReference type="NCBI Taxonomy" id="1778672"/>
    <lineage>
        <taxon>Bacteria</taxon>
        <taxon>Pseudomonadati</taxon>
        <taxon>Pseudomonadota</taxon>
        <taxon>Alphaproteobacteria</taxon>
        <taxon>Sphingomonadales</taxon>
        <taxon>Sphingomonadaceae</taxon>
        <taxon>Novosphingobium</taxon>
    </lineage>
</organism>
<dbReference type="EMBL" id="JACLAW010000008">
    <property type="protein sequence ID" value="MBC2666210.1"/>
    <property type="molecule type" value="Genomic_DNA"/>
</dbReference>
<dbReference type="GO" id="GO:0016747">
    <property type="term" value="F:acyltransferase activity, transferring groups other than amino-acyl groups"/>
    <property type="evidence" value="ECO:0007669"/>
    <property type="project" value="InterPro"/>
</dbReference>
<keyword evidence="1" id="KW-0812">Transmembrane</keyword>
<reference evidence="3 4" key="1">
    <citation type="submission" date="2020-08" db="EMBL/GenBank/DDBJ databases">
        <title>The genome sequence of type strain Novosphingobium flavum NBRC 111647.</title>
        <authorList>
            <person name="Liu Y."/>
        </authorList>
    </citation>
    <scope>NUCLEOTIDE SEQUENCE [LARGE SCALE GENOMIC DNA]</scope>
    <source>
        <strain evidence="3 4">NBRC 111647</strain>
    </source>
</reference>
<dbReference type="PANTHER" id="PTHR23028:SF131">
    <property type="entry name" value="BLR2367 PROTEIN"/>
    <property type="match status" value="1"/>
</dbReference>
<dbReference type="GO" id="GO:0016020">
    <property type="term" value="C:membrane"/>
    <property type="evidence" value="ECO:0007669"/>
    <property type="project" value="TreeGrafter"/>
</dbReference>
<feature type="transmembrane region" description="Helical" evidence="1">
    <location>
        <begin position="313"/>
        <end position="331"/>
    </location>
</feature>
<feature type="transmembrane region" description="Helical" evidence="1">
    <location>
        <begin position="70"/>
        <end position="89"/>
    </location>
</feature>
<dbReference type="GO" id="GO:0000271">
    <property type="term" value="P:polysaccharide biosynthetic process"/>
    <property type="evidence" value="ECO:0007669"/>
    <property type="project" value="TreeGrafter"/>
</dbReference>
<keyword evidence="4" id="KW-1185">Reference proteome</keyword>
<dbReference type="AlphaFoldDB" id="A0A7X1KMD8"/>
<evidence type="ECO:0000259" key="2">
    <source>
        <dbReference type="Pfam" id="PF01757"/>
    </source>
</evidence>
<feature type="domain" description="Acyltransferase 3" evidence="2">
    <location>
        <begin position="35"/>
        <end position="363"/>
    </location>
</feature>
<comment type="caution">
    <text evidence="3">The sequence shown here is derived from an EMBL/GenBank/DDBJ whole genome shotgun (WGS) entry which is preliminary data.</text>
</comment>
<feature type="transmembrane region" description="Helical" evidence="1">
    <location>
        <begin position="274"/>
        <end position="292"/>
    </location>
</feature>
<feature type="transmembrane region" description="Helical" evidence="1">
    <location>
        <begin position="192"/>
        <end position="221"/>
    </location>
</feature>
<dbReference type="InterPro" id="IPR050879">
    <property type="entry name" value="Acyltransferase_3"/>
</dbReference>
<gene>
    <name evidence="3" type="ORF">H7F51_11845</name>
</gene>
<dbReference type="RefSeq" id="WP_185664507.1">
    <property type="nucleotide sequence ID" value="NZ_JACLAW010000008.1"/>
</dbReference>
<feature type="transmembrane region" description="Helical" evidence="1">
    <location>
        <begin position="109"/>
        <end position="128"/>
    </location>
</feature>
<feature type="transmembrane region" description="Helical" evidence="1">
    <location>
        <begin position="228"/>
        <end position="247"/>
    </location>
</feature>
<evidence type="ECO:0000313" key="4">
    <source>
        <dbReference type="Proteomes" id="UP000566813"/>
    </source>
</evidence>
<name>A0A7X1KMD8_9SPHN</name>
<accession>A0A7X1KMD8</accession>
<proteinExistence type="predicted"/>
<keyword evidence="3" id="KW-0012">Acyltransferase</keyword>
<keyword evidence="1" id="KW-0472">Membrane</keyword>
<evidence type="ECO:0000256" key="1">
    <source>
        <dbReference type="SAM" id="Phobius"/>
    </source>
</evidence>
<keyword evidence="1" id="KW-1133">Transmembrane helix</keyword>